<evidence type="ECO:0000256" key="10">
    <source>
        <dbReference type="ARBA" id="ARBA00022857"/>
    </source>
</evidence>
<evidence type="ECO:0000313" key="19">
    <source>
        <dbReference type="EMBL" id="MFD2935675.1"/>
    </source>
</evidence>
<evidence type="ECO:0000256" key="12">
    <source>
        <dbReference type="ARBA" id="ARBA00023004"/>
    </source>
</evidence>
<evidence type="ECO:0000256" key="4">
    <source>
        <dbReference type="ARBA" id="ARBA00012229"/>
    </source>
</evidence>
<dbReference type="EMBL" id="JBHUOM010000019">
    <property type="protein sequence ID" value="MFD2935675.1"/>
    <property type="molecule type" value="Genomic_DNA"/>
</dbReference>
<dbReference type="PROSITE" id="PS51384">
    <property type="entry name" value="FAD_FR"/>
    <property type="match status" value="1"/>
</dbReference>
<dbReference type="Pfam" id="PF00258">
    <property type="entry name" value="Flavodoxin_1"/>
    <property type="match status" value="1"/>
</dbReference>
<evidence type="ECO:0000256" key="2">
    <source>
        <dbReference type="ARBA" id="ARBA00001974"/>
    </source>
</evidence>
<dbReference type="Gene3D" id="3.90.340.10">
    <property type="entry name" value="Nitric Oxide Synthase, Chain A, domain 1"/>
    <property type="match status" value="1"/>
</dbReference>
<comment type="catalytic activity">
    <reaction evidence="14">
        <text>2 nitric oxide + NADH + 2 O2 = 2 nitrate + NAD(+) + H(+)</text>
        <dbReference type="Rhea" id="RHEA:19469"/>
        <dbReference type="ChEBI" id="CHEBI:15378"/>
        <dbReference type="ChEBI" id="CHEBI:15379"/>
        <dbReference type="ChEBI" id="CHEBI:16480"/>
        <dbReference type="ChEBI" id="CHEBI:17632"/>
        <dbReference type="ChEBI" id="CHEBI:57540"/>
        <dbReference type="ChEBI" id="CHEBI:57945"/>
        <dbReference type="EC" id="1.14.12.17"/>
    </reaction>
</comment>
<dbReference type="SUPFAM" id="SSF52343">
    <property type="entry name" value="Ferredoxin reductase-like, C-terminal NADP-linked domain"/>
    <property type="match status" value="1"/>
</dbReference>
<dbReference type="SUPFAM" id="SSF46458">
    <property type="entry name" value="Globin-like"/>
    <property type="match status" value="1"/>
</dbReference>
<dbReference type="Gene3D" id="1.10.490.10">
    <property type="entry name" value="Globins"/>
    <property type="match status" value="1"/>
</dbReference>
<dbReference type="Pfam" id="PF00175">
    <property type="entry name" value="NAD_binding_1"/>
    <property type="match status" value="1"/>
</dbReference>
<evidence type="ECO:0000256" key="8">
    <source>
        <dbReference type="ARBA" id="ARBA00022723"/>
    </source>
</evidence>
<evidence type="ECO:0000256" key="3">
    <source>
        <dbReference type="ARBA" id="ARBA00006401"/>
    </source>
</evidence>
<comment type="cofactor">
    <cofactor evidence="1">
        <name>FMN</name>
        <dbReference type="ChEBI" id="CHEBI:58210"/>
    </cofactor>
</comment>
<dbReference type="Proteomes" id="UP001597512">
    <property type="component" value="Unassembled WGS sequence"/>
</dbReference>
<dbReference type="InterPro" id="IPR009050">
    <property type="entry name" value="Globin-like_sf"/>
</dbReference>
<evidence type="ECO:0000313" key="20">
    <source>
        <dbReference type="Proteomes" id="UP001597512"/>
    </source>
</evidence>
<dbReference type="InterPro" id="IPR008254">
    <property type="entry name" value="Flavodoxin/NO_synth"/>
</dbReference>
<dbReference type="PROSITE" id="PS01033">
    <property type="entry name" value="GLOBIN"/>
    <property type="match status" value="1"/>
</dbReference>
<dbReference type="Gene3D" id="2.40.30.10">
    <property type="entry name" value="Translation factors"/>
    <property type="match status" value="1"/>
</dbReference>
<dbReference type="RefSeq" id="WP_381503804.1">
    <property type="nucleotide sequence ID" value="NZ_JBHUOM010000019.1"/>
</dbReference>
<comment type="cofactor">
    <cofactor evidence="2">
        <name>FAD</name>
        <dbReference type="ChEBI" id="CHEBI:57692"/>
    </cofactor>
</comment>
<evidence type="ECO:0000256" key="9">
    <source>
        <dbReference type="ARBA" id="ARBA00022827"/>
    </source>
</evidence>
<keyword evidence="6" id="KW-0285">Flavoprotein</keyword>
<dbReference type="InterPro" id="IPR017938">
    <property type="entry name" value="Riboflavin_synthase-like_b-brl"/>
</dbReference>
<dbReference type="InterPro" id="IPR001709">
    <property type="entry name" value="Flavoprot_Pyr_Nucl_cyt_Rdtase"/>
</dbReference>
<keyword evidence="13" id="KW-0520">NAD</keyword>
<keyword evidence="8" id="KW-0479">Metal-binding</keyword>
<dbReference type="InterPro" id="IPR003097">
    <property type="entry name" value="CysJ-like_FAD-binding"/>
</dbReference>
<accession>A0ABW6AN80</accession>
<dbReference type="Gene3D" id="3.40.50.80">
    <property type="entry name" value="Nucleotide-binding domain of ferredoxin-NADP reductase (FNR) module"/>
    <property type="match status" value="1"/>
</dbReference>
<comment type="catalytic activity">
    <reaction evidence="15">
        <text>2 nitric oxide + NADPH + 2 O2 = 2 nitrate + NADP(+) + H(+)</text>
        <dbReference type="Rhea" id="RHEA:19465"/>
        <dbReference type="ChEBI" id="CHEBI:15378"/>
        <dbReference type="ChEBI" id="CHEBI:15379"/>
        <dbReference type="ChEBI" id="CHEBI:16480"/>
        <dbReference type="ChEBI" id="CHEBI:17632"/>
        <dbReference type="ChEBI" id="CHEBI:57783"/>
        <dbReference type="ChEBI" id="CHEBI:58349"/>
        <dbReference type="EC" id="1.14.12.17"/>
    </reaction>
</comment>
<dbReference type="Gene3D" id="3.90.440.10">
    <property type="entry name" value="Nitric Oxide Synthase,Heme Domain,Chain A domain 2"/>
    <property type="match status" value="1"/>
</dbReference>
<dbReference type="PRINTS" id="PR00369">
    <property type="entry name" value="FLAVODOXIN"/>
</dbReference>
<feature type="domain" description="Globin" evidence="16">
    <location>
        <begin position="351"/>
        <end position="485"/>
    </location>
</feature>
<evidence type="ECO:0000259" key="18">
    <source>
        <dbReference type="PROSITE" id="PS51384"/>
    </source>
</evidence>
<dbReference type="Pfam" id="PF02898">
    <property type="entry name" value="NO_synthase"/>
    <property type="match status" value="1"/>
</dbReference>
<evidence type="ECO:0000256" key="11">
    <source>
        <dbReference type="ARBA" id="ARBA00023002"/>
    </source>
</evidence>
<dbReference type="EC" id="1.14.12.17" evidence="4"/>
<protein>
    <recommendedName>
        <fullName evidence="4">nitric oxide dioxygenase</fullName>
        <ecNumber evidence="4">1.14.12.17</ecNumber>
    </recommendedName>
</protein>
<dbReference type="SUPFAM" id="SSF56512">
    <property type="entry name" value="Nitric oxide (NO) synthase oxygenase domain"/>
    <property type="match status" value="1"/>
</dbReference>
<dbReference type="InterPro" id="IPR044940">
    <property type="entry name" value="NOS_dom_2"/>
</dbReference>
<feature type="domain" description="Flavodoxin-like" evidence="17">
    <location>
        <begin position="892"/>
        <end position="1030"/>
    </location>
</feature>
<evidence type="ECO:0000256" key="14">
    <source>
        <dbReference type="ARBA" id="ARBA00048649"/>
    </source>
</evidence>
<keyword evidence="5" id="KW-0349">Heme</keyword>
<dbReference type="InterPro" id="IPR029039">
    <property type="entry name" value="Flavoprotein-like_sf"/>
</dbReference>
<keyword evidence="7" id="KW-0288">FMN</keyword>
<dbReference type="Gene3D" id="3.90.1230.10">
    <property type="entry name" value="Nitric Oxide Synthase, Chain A, domain 3"/>
    <property type="match status" value="1"/>
</dbReference>
<name>A0ABW6AN80_9BACT</name>
<comment type="similarity">
    <text evidence="3">In the C-terminal section; belongs to the flavoprotein pyridine nucleotide cytochrome reductase family.</text>
</comment>
<evidence type="ECO:0000259" key="16">
    <source>
        <dbReference type="PROSITE" id="PS01033"/>
    </source>
</evidence>
<dbReference type="Gene3D" id="3.40.50.360">
    <property type="match status" value="1"/>
</dbReference>
<evidence type="ECO:0000256" key="7">
    <source>
        <dbReference type="ARBA" id="ARBA00022643"/>
    </source>
</evidence>
<comment type="caution">
    <text evidence="19">The sequence shown here is derived from an EMBL/GenBank/DDBJ whole genome shotgun (WGS) entry which is preliminary data.</text>
</comment>
<dbReference type="PANTHER" id="PTHR43410:SF1">
    <property type="entry name" value="NITRIC OXIDE SYNTHASE"/>
    <property type="match status" value="1"/>
</dbReference>
<dbReference type="PANTHER" id="PTHR43410">
    <property type="entry name" value="NITRIC OXIDE SYNTHASE OXYGENASE"/>
    <property type="match status" value="1"/>
</dbReference>
<dbReference type="InterPro" id="IPR044944">
    <property type="entry name" value="NOS_dom_3"/>
</dbReference>
<keyword evidence="11" id="KW-0560">Oxidoreductase</keyword>
<gene>
    <name evidence="19" type="ORF">ACFS25_17975</name>
</gene>
<dbReference type="Gene3D" id="1.20.990.10">
    <property type="entry name" value="NADPH-cytochrome p450 Reductase, Chain A, domain 3"/>
    <property type="match status" value="1"/>
</dbReference>
<dbReference type="InterPro" id="IPR000971">
    <property type="entry name" value="Globin"/>
</dbReference>
<keyword evidence="9" id="KW-0274">FAD</keyword>
<dbReference type="PRINTS" id="PR00371">
    <property type="entry name" value="FPNCR"/>
</dbReference>
<keyword evidence="12" id="KW-0408">Iron</keyword>
<evidence type="ECO:0000256" key="15">
    <source>
        <dbReference type="ARBA" id="ARBA00049433"/>
    </source>
</evidence>
<evidence type="ECO:0000256" key="13">
    <source>
        <dbReference type="ARBA" id="ARBA00023027"/>
    </source>
</evidence>
<dbReference type="InterPro" id="IPR001433">
    <property type="entry name" value="OxRdtase_FAD/NAD-bd"/>
</dbReference>
<dbReference type="InterPro" id="IPR039261">
    <property type="entry name" value="FNR_nucleotide-bd"/>
</dbReference>
<dbReference type="InterPro" id="IPR004030">
    <property type="entry name" value="NOS_N"/>
</dbReference>
<dbReference type="InterPro" id="IPR036119">
    <property type="entry name" value="NOS_N_sf"/>
</dbReference>
<keyword evidence="10" id="KW-0521">NADP</keyword>
<evidence type="ECO:0000256" key="6">
    <source>
        <dbReference type="ARBA" id="ARBA00022630"/>
    </source>
</evidence>
<dbReference type="SUPFAM" id="SSF52218">
    <property type="entry name" value="Flavoproteins"/>
    <property type="match status" value="1"/>
</dbReference>
<dbReference type="InterPro" id="IPR017927">
    <property type="entry name" value="FAD-bd_FR_type"/>
</dbReference>
<feature type="domain" description="FAD-binding FR-type" evidence="18">
    <location>
        <begin position="1072"/>
        <end position="1323"/>
    </location>
</feature>
<dbReference type="InterPro" id="IPR012292">
    <property type="entry name" value="Globin/Proto"/>
</dbReference>
<evidence type="ECO:0000256" key="5">
    <source>
        <dbReference type="ARBA" id="ARBA00022617"/>
    </source>
</evidence>
<evidence type="ECO:0000256" key="1">
    <source>
        <dbReference type="ARBA" id="ARBA00001917"/>
    </source>
</evidence>
<dbReference type="InterPro" id="IPR023173">
    <property type="entry name" value="NADPH_Cyt_P450_Rdtase_alpha"/>
</dbReference>
<evidence type="ECO:0000259" key="17">
    <source>
        <dbReference type="PROSITE" id="PS50902"/>
    </source>
</evidence>
<keyword evidence="20" id="KW-1185">Reference proteome</keyword>
<dbReference type="Pfam" id="PF00042">
    <property type="entry name" value="Globin"/>
    <property type="match status" value="1"/>
</dbReference>
<dbReference type="PROSITE" id="PS50902">
    <property type="entry name" value="FLAVODOXIN_LIKE"/>
    <property type="match status" value="1"/>
</dbReference>
<organism evidence="19 20">
    <name type="scientific">Spirosoma flavum</name>
    <dbReference type="NCBI Taxonomy" id="2048557"/>
    <lineage>
        <taxon>Bacteria</taxon>
        <taxon>Pseudomonadati</taxon>
        <taxon>Bacteroidota</taxon>
        <taxon>Cytophagia</taxon>
        <taxon>Cytophagales</taxon>
        <taxon>Cytophagaceae</taxon>
        <taxon>Spirosoma</taxon>
    </lineage>
</organism>
<proteinExistence type="inferred from homology"/>
<sequence length="1529" mass="174042">MPTSANNLNTHHKIDTLHTTRITEVVGQDYPEEGYEYRGLIRVLDDTGEILREQILQTRRKPEWLINGRHQGYGELHLVLQYRYEGSQHWQEIDQITIPLQAHPDGQSSTDTYFPLRGWEQAPHMQVRVRLTKEPLEDRIDIEHPSGHSMNDGSTLSIASCPFFAPKSAPVSPPAPSIVIPEESVNLPQLTAPEQVLVKDTWNKFLAYQDMLIELFFERLLHEQPELTNLFGDAVDLVPNYFAGLFDVSIRRLMPHSERILRESYRGIYPEPKNGYKTVDDYVRLLADLGMRPNHWITARRVWIWALLQVPYLEEYDRENLAKGVNSAMYRFFTIAVLTPALEASKQYVDALSPEMISVMRRSGDRLADNARVIGTDFYHTLFQTHPEIIPYFGRTDIDSLTEHLMQAVAFLVRSLDSGLDIVQELRDLSQIHTNFSVPPEAYPKLVGPMMIVLKKHIPDFTPEQELAWSILLNRVTNVLRQPMINQQRILAQAKEYIDLIGNELAWDAADCERRWEEIKREVLATGTYTHTYEELAYGAQLAWRNSAKCIGRISWRNMVVRDLRHVTEPDEMFRECVEHLRMATNGGNVQIVMNVFRPKKPMERWGPRIWNGQYIRFAAYEQEDGTTLGDKANLKLTQTLIRQGWTPPTTKTAYDTLPIVIDVPGQAPKMYQFNDEDVLKVSIEHPAYPDFNALDLKWCAVPAISNFRMNIGGIQYGCIPFNGWFMETEIARNLWEDGRYEKAGAIAQAIGLDTSSEQTLWRDRAFLELNAAVLHSFSKAKVTLVDHQTAARQFLTHDLREKRAGRECPAQWSWVVPSAGGSVTPVWHHEMRDFYLSPSYHYAADRWVVIDDELMIVDEEAGSELSGANRTHVLTHRPDRTSAPEHRPRRVLILYGSETGTAESYARKTARRLNRYQPRVMALDEYDITQLAQEDLLLVVTSTFRDGNLPGNAQKFHARIQAQPQGTFNGLNFSVMALGSTIYPHFCAAGVTLDRELARVGGNRVITMHKGDEIKGQADTFRQWLELVARLLGEDPTSADLSTSSDSLLQVSFLEPSQVSPSTEETHKRKLPGCNVPVVANRELLKEVIRGSRSTRFIALDISHTDQTYETGDHVAIYPHNPPDLVQRLAARLGIDTNAWFTTSLVTNKGVTVGGDHPYPEPVNVWQVLTEDVDLAIREPYDELLGVLLKTSASSIDKDRLEAWLEILGRGKEDNEDFISLKKHIADTFLTIVDFLDVFPSAQLSFTQLLELLPRQKPRLYSISSCSLVHPDQIHLTVGVVQLTTDAGKVISGLCSNYLADLNPDQGAMVRVCVRPSSFRPPLDPHAPMLMVGAGTGLSPLLGFLQHREVQLRALHRANNQTSGHEIHTQLPVQVGQARLFFGCRNLNDYLYQQELETWHEVGVLTHLDVAFSRLDEEKIYVQDLIGQRSKDLWEVLSQPDCHYYVCGDAKMADDVFEVLMTIAKTTGSLSHAEAVNFFRQMQTENRFVMDVWGVLLNVQKTLAELQETKYSQGERWLERLTNERLSI</sequence>
<dbReference type="InterPro" id="IPR050607">
    <property type="entry name" value="NOS"/>
</dbReference>
<reference evidence="20" key="1">
    <citation type="journal article" date="2019" name="Int. J. Syst. Evol. Microbiol.">
        <title>The Global Catalogue of Microorganisms (GCM) 10K type strain sequencing project: providing services to taxonomists for standard genome sequencing and annotation.</title>
        <authorList>
            <consortium name="The Broad Institute Genomics Platform"/>
            <consortium name="The Broad Institute Genome Sequencing Center for Infectious Disease"/>
            <person name="Wu L."/>
            <person name="Ma J."/>
        </authorList>
    </citation>
    <scope>NUCLEOTIDE SEQUENCE [LARGE SCALE GENOMIC DNA]</scope>
    <source>
        <strain evidence="20">KCTC 52490</strain>
    </source>
</reference>
<dbReference type="Pfam" id="PF00667">
    <property type="entry name" value="FAD_binding_1"/>
    <property type="match status" value="1"/>
</dbReference>
<dbReference type="InterPro" id="IPR044943">
    <property type="entry name" value="NOS_dom_1"/>
</dbReference>
<dbReference type="SUPFAM" id="SSF63380">
    <property type="entry name" value="Riboflavin synthase domain-like"/>
    <property type="match status" value="1"/>
</dbReference>
<dbReference type="InterPro" id="IPR001094">
    <property type="entry name" value="Flavdoxin-like"/>
</dbReference>